<dbReference type="InterPro" id="IPR014284">
    <property type="entry name" value="RNA_pol_sigma-70_dom"/>
</dbReference>
<dbReference type="InterPro" id="IPR013324">
    <property type="entry name" value="RNA_pol_sigma_r3/r4-like"/>
</dbReference>
<dbReference type="NCBIfam" id="TIGR02937">
    <property type="entry name" value="sigma70-ECF"/>
    <property type="match status" value="1"/>
</dbReference>
<feature type="domain" description="RNA polymerase sigma factor 70 region 4 type 2" evidence="6">
    <location>
        <begin position="122"/>
        <end position="172"/>
    </location>
</feature>
<dbReference type="Pfam" id="PF08281">
    <property type="entry name" value="Sigma70_r4_2"/>
    <property type="match status" value="1"/>
</dbReference>
<dbReference type="Proteomes" id="UP001168552">
    <property type="component" value="Unassembled WGS sequence"/>
</dbReference>
<dbReference type="InterPro" id="IPR013325">
    <property type="entry name" value="RNA_pol_sigma_r2"/>
</dbReference>
<dbReference type="CDD" id="cd06171">
    <property type="entry name" value="Sigma70_r4"/>
    <property type="match status" value="1"/>
</dbReference>
<organism evidence="7 8">
    <name type="scientific">Shiella aurantiaca</name>
    <dbReference type="NCBI Taxonomy" id="3058365"/>
    <lineage>
        <taxon>Bacteria</taxon>
        <taxon>Pseudomonadati</taxon>
        <taxon>Bacteroidota</taxon>
        <taxon>Cytophagia</taxon>
        <taxon>Cytophagales</taxon>
        <taxon>Shiellaceae</taxon>
        <taxon>Shiella</taxon>
    </lineage>
</organism>
<gene>
    <name evidence="7" type="ORF">QWY31_13250</name>
</gene>
<accession>A0ABT8F7N8</accession>
<dbReference type="EMBL" id="JAUHJS010000007">
    <property type="protein sequence ID" value="MDN4166470.1"/>
    <property type="molecule type" value="Genomic_DNA"/>
</dbReference>
<comment type="caution">
    <text evidence="7">The sequence shown here is derived from an EMBL/GenBank/DDBJ whole genome shotgun (WGS) entry which is preliminary data.</text>
</comment>
<name>A0ABT8F7N8_9BACT</name>
<dbReference type="Pfam" id="PF04542">
    <property type="entry name" value="Sigma70_r2"/>
    <property type="match status" value="1"/>
</dbReference>
<evidence type="ECO:0000256" key="1">
    <source>
        <dbReference type="ARBA" id="ARBA00010641"/>
    </source>
</evidence>
<dbReference type="SUPFAM" id="SSF88946">
    <property type="entry name" value="Sigma2 domain of RNA polymerase sigma factors"/>
    <property type="match status" value="1"/>
</dbReference>
<dbReference type="InterPro" id="IPR007627">
    <property type="entry name" value="RNA_pol_sigma70_r2"/>
</dbReference>
<feature type="domain" description="RNA polymerase sigma-70 region 2" evidence="5">
    <location>
        <begin position="29"/>
        <end position="95"/>
    </location>
</feature>
<reference evidence="7" key="1">
    <citation type="submission" date="2023-06" db="EMBL/GenBank/DDBJ databases">
        <title>Cytophagales bacterium Strain LB-30, isolated from soil.</title>
        <authorList>
            <person name="Liu B."/>
        </authorList>
    </citation>
    <scope>NUCLEOTIDE SEQUENCE</scope>
    <source>
        <strain evidence="7">LB-30</strain>
    </source>
</reference>
<dbReference type="PANTHER" id="PTHR43133">
    <property type="entry name" value="RNA POLYMERASE ECF-TYPE SIGMA FACTO"/>
    <property type="match status" value="1"/>
</dbReference>
<dbReference type="Gene3D" id="1.10.10.10">
    <property type="entry name" value="Winged helix-like DNA-binding domain superfamily/Winged helix DNA-binding domain"/>
    <property type="match status" value="1"/>
</dbReference>
<dbReference type="RefSeq" id="WP_320005008.1">
    <property type="nucleotide sequence ID" value="NZ_JAUHJS010000007.1"/>
</dbReference>
<dbReference type="InterPro" id="IPR036388">
    <property type="entry name" value="WH-like_DNA-bd_sf"/>
</dbReference>
<evidence type="ECO:0000313" key="7">
    <source>
        <dbReference type="EMBL" id="MDN4166470.1"/>
    </source>
</evidence>
<keyword evidence="4" id="KW-0804">Transcription</keyword>
<evidence type="ECO:0000259" key="6">
    <source>
        <dbReference type="Pfam" id="PF08281"/>
    </source>
</evidence>
<comment type="similarity">
    <text evidence="1">Belongs to the sigma-70 factor family. ECF subfamily.</text>
</comment>
<dbReference type="Gene3D" id="1.10.1740.10">
    <property type="match status" value="1"/>
</dbReference>
<keyword evidence="3" id="KW-0731">Sigma factor</keyword>
<sequence>MKLQIGKSKNEEELIQACLKGDRKAQKDLYTRYASKMMGVCVRYIKNRDDAEDVLISAFMKIFEKLHTFQMEGSFEGWIRRIMVNDCLMWIRKNKYMYVEVDADQAPADPNLTVLENHLHEEELLAMIQQLPEGYRTVFNLYVIEGYSHKEIADLLSINENTSKSQLSRARVYLQKQLAQLEKEITFNTNKNEPSTHRPTI</sequence>
<evidence type="ECO:0000313" key="8">
    <source>
        <dbReference type="Proteomes" id="UP001168552"/>
    </source>
</evidence>
<dbReference type="InterPro" id="IPR013249">
    <property type="entry name" value="RNA_pol_sigma70_r4_t2"/>
</dbReference>
<evidence type="ECO:0000256" key="4">
    <source>
        <dbReference type="ARBA" id="ARBA00023163"/>
    </source>
</evidence>
<dbReference type="InterPro" id="IPR039425">
    <property type="entry name" value="RNA_pol_sigma-70-like"/>
</dbReference>
<evidence type="ECO:0000256" key="2">
    <source>
        <dbReference type="ARBA" id="ARBA00023015"/>
    </source>
</evidence>
<protein>
    <submittedName>
        <fullName evidence="7">RNA polymerase sigma factor</fullName>
    </submittedName>
</protein>
<dbReference type="PANTHER" id="PTHR43133:SF46">
    <property type="entry name" value="RNA POLYMERASE SIGMA-70 FACTOR ECF SUBFAMILY"/>
    <property type="match status" value="1"/>
</dbReference>
<dbReference type="SUPFAM" id="SSF88659">
    <property type="entry name" value="Sigma3 and sigma4 domains of RNA polymerase sigma factors"/>
    <property type="match status" value="1"/>
</dbReference>
<keyword evidence="8" id="KW-1185">Reference proteome</keyword>
<evidence type="ECO:0000256" key="3">
    <source>
        <dbReference type="ARBA" id="ARBA00023082"/>
    </source>
</evidence>
<evidence type="ECO:0000259" key="5">
    <source>
        <dbReference type="Pfam" id="PF04542"/>
    </source>
</evidence>
<proteinExistence type="inferred from homology"/>
<keyword evidence="2" id="KW-0805">Transcription regulation</keyword>